<dbReference type="PANTHER" id="PTHR46390:SF1">
    <property type="entry name" value="MANNOSE-1-PHOSPHATE GUANYLYLTRANSFERASE"/>
    <property type="match status" value="1"/>
</dbReference>
<dbReference type="CDD" id="cd02509">
    <property type="entry name" value="GDP-M1P_Guanylyltransferase"/>
    <property type="match status" value="1"/>
</dbReference>
<dbReference type="Gene3D" id="3.90.550.10">
    <property type="entry name" value="Spore Coat Polysaccharide Biosynthesis Protein SpsA, Chain A"/>
    <property type="match status" value="1"/>
</dbReference>
<dbReference type="GO" id="GO:0009298">
    <property type="term" value="P:GDP-mannose biosynthetic process"/>
    <property type="evidence" value="ECO:0007669"/>
    <property type="project" value="TreeGrafter"/>
</dbReference>
<dbReference type="SUPFAM" id="SSF159283">
    <property type="entry name" value="Guanosine diphospho-D-mannose pyrophosphorylase/mannose-6-phosphate isomerase linker domain"/>
    <property type="match status" value="1"/>
</dbReference>
<keyword evidence="3" id="KW-1185">Reference proteome</keyword>
<dbReference type="RefSeq" id="WP_009199033.1">
    <property type="nucleotide sequence ID" value="NZ_LVZK01000001.1"/>
</dbReference>
<keyword evidence="2" id="KW-0808">Transferase</keyword>
<dbReference type="EMBL" id="LVZK01000001">
    <property type="protein sequence ID" value="OAP86685.1"/>
    <property type="molecule type" value="Genomic_DNA"/>
</dbReference>
<evidence type="ECO:0000313" key="2">
    <source>
        <dbReference type="EMBL" id="OAP86685.1"/>
    </source>
</evidence>
<evidence type="ECO:0000313" key="3">
    <source>
        <dbReference type="Proteomes" id="UP000078368"/>
    </source>
</evidence>
<comment type="caution">
    <text evidence="2">The sequence shown here is derived from an EMBL/GenBank/DDBJ whole genome shotgun (WGS) entry which is preliminary data.</text>
</comment>
<feature type="domain" description="Nucleotidyl transferase" evidence="1">
    <location>
        <begin position="5"/>
        <end position="278"/>
    </location>
</feature>
<dbReference type="Proteomes" id="UP000078368">
    <property type="component" value="Unassembled WGS sequence"/>
</dbReference>
<accession>A0A179B5M0</accession>
<dbReference type="PANTHER" id="PTHR46390">
    <property type="entry name" value="MANNOSE-1-PHOSPHATE GUANYLYLTRANSFERASE"/>
    <property type="match status" value="1"/>
</dbReference>
<proteinExistence type="predicted"/>
<sequence>MTFHAIVPAGGAGTRLWPLSRRSAPKFLADLTGSGKSMLQATVDRLAPITDDVTIVTGAAHADAVAALVPGASLVVEPSARGTMGAIGLAAAIVEARDPEAVVGSFAADHLIADEEAFRRAVLRAAEAAEQGYVVTIGISPDRPSTAYGYIEAGESFGPACSVARFVEKPDEATAAEYLATGRYLWNAGMFVAKAGVLMDALARFHPELAEPLRALAATWEAGREDGVAEYWEPLESAVIDTAVAEPLAEEGGVAVVPVEMGWSDVGDYASLADVVESNEQVAPRGSEQTVLAPPDALVYTGHKPVVVVGIPEAVVVDMDDVLFVTTRASSQDVKLTVEALGRSGLGRLA</sequence>
<dbReference type="InterPro" id="IPR029044">
    <property type="entry name" value="Nucleotide-diphossugar_trans"/>
</dbReference>
<dbReference type="GO" id="GO:0004475">
    <property type="term" value="F:mannose-1-phosphate guanylyltransferase (GTP) activity"/>
    <property type="evidence" value="ECO:0007669"/>
    <property type="project" value="InterPro"/>
</dbReference>
<dbReference type="Pfam" id="PF00483">
    <property type="entry name" value="NTP_transferase"/>
    <property type="match status" value="1"/>
</dbReference>
<name>A0A179B5M0_9ACTO</name>
<gene>
    <name evidence="2" type="ORF">A4H34_06070</name>
</gene>
<protein>
    <submittedName>
        <fullName evidence="2">Mannose-1-phosphate guanylyltransferase</fullName>
    </submittedName>
</protein>
<dbReference type="OrthoDB" id="9806359at2"/>
<evidence type="ECO:0000259" key="1">
    <source>
        <dbReference type="Pfam" id="PF00483"/>
    </source>
</evidence>
<keyword evidence="2" id="KW-0548">Nucleotidyltransferase</keyword>
<reference evidence="2 3" key="1">
    <citation type="submission" date="2016-04" db="EMBL/GenBank/DDBJ databases">
        <title>Peptidophaga gingivicola gen. nov., sp. nov., isolated from human subgingival plaque.</title>
        <authorList>
            <person name="Beall C.J."/>
            <person name="Mokrzan E.M."/>
            <person name="Griffen A.L."/>
            <person name="Leys E.J."/>
        </authorList>
    </citation>
    <scope>NUCLEOTIDE SEQUENCE [LARGE SCALE GENOMIC DNA]</scope>
    <source>
        <strain evidence="2 3">BA112</strain>
    </source>
</reference>
<dbReference type="InterPro" id="IPR049577">
    <property type="entry name" value="GMPP_N"/>
</dbReference>
<dbReference type="SUPFAM" id="SSF53448">
    <property type="entry name" value="Nucleotide-diphospho-sugar transferases"/>
    <property type="match status" value="1"/>
</dbReference>
<dbReference type="STRING" id="1823756.A4H34_06070"/>
<dbReference type="InterPro" id="IPR051161">
    <property type="entry name" value="Mannose-6P_isomerase_type2"/>
</dbReference>
<dbReference type="AlphaFoldDB" id="A0A179B5M0"/>
<dbReference type="InterPro" id="IPR005835">
    <property type="entry name" value="NTP_transferase_dom"/>
</dbReference>
<organism evidence="2 3">
    <name type="scientific">Peptidiphaga gingivicola</name>
    <dbReference type="NCBI Taxonomy" id="2741497"/>
    <lineage>
        <taxon>Bacteria</taxon>
        <taxon>Bacillati</taxon>
        <taxon>Actinomycetota</taxon>
        <taxon>Actinomycetes</taxon>
        <taxon>Actinomycetales</taxon>
        <taxon>Actinomycetaceae</taxon>
        <taxon>Peptidiphaga</taxon>
    </lineage>
</organism>